<keyword evidence="3" id="KW-0808">Transferase</keyword>
<dbReference type="PROSITE" id="PS50011">
    <property type="entry name" value="PROTEIN_KINASE_DOM"/>
    <property type="match status" value="1"/>
</dbReference>
<dbReference type="InterPro" id="IPR001245">
    <property type="entry name" value="Ser-Thr/Tyr_kinase_cat_dom"/>
</dbReference>
<feature type="transmembrane region" description="Helical" evidence="1">
    <location>
        <begin position="6"/>
        <end position="29"/>
    </location>
</feature>
<evidence type="ECO:0000313" key="3">
    <source>
        <dbReference type="EMBL" id="OQS04460.1"/>
    </source>
</evidence>
<feature type="domain" description="Protein kinase" evidence="2">
    <location>
        <begin position="77"/>
        <end position="330"/>
    </location>
</feature>
<dbReference type="Gene3D" id="1.10.510.10">
    <property type="entry name" value="Transferase(Phosphotransferase) domain 1"/>
    <property type="match status" value="1"/>
</dbReference>
<dbReference type="EMBL" id="JNBS01000611">
    <property type="protein sequence ID" value="OQS04460.1"/>
    <property type="molecule type" value="Genomic_DNA"/>
</dbReference>
<dbReference type="Proteomes" id="UP000243217">
    <property type="component" value="Unassembled WGS sequence"/>
</dbReference>
<keyword evidence="1" id="KW-0472">Membrane</keyword>
<sequence>MSESHTTTIVLAIAGTLLLLILIATFMFARKYRNHYRSSRLSEDETSPYELVTMDIVNSSEYNWGNLPALKLDGDFLTPIERLSNGKFYEIWEGVYKYEPVLIKGLIPRRKTKLYIQNFINTIKTMSTCHHPCILSVIGVAWSNPLDIQYVLEFMNMGSLRAVLEASATDSFAWHHKVNCILNVAEGLAYLHNRRLIHGAVNTKNILIDTVKESKLGNIGLSKEEVLGSISSGVWWMAPEMLVAGQYSSAIDIYALGMILVELDSHRKPSKPWHLTKATIDHIVQEETMSPRFSTMCPTWIQDLAMLCIARKPNHRPSAAVVVDIIRSKIDMII</sequence>
<reference evidence="3 4" key="1">
    <citation type="journal article" date="2014" name="Genome Biol. Evol.">
        <title>The secreted proteins of Achlya hypogyna and Thraustotheca clavata identify the ancestral oomycete secretome and reveal gene acquisitions by horizontal gene transfer.</title>
        <authorList>
            <person name="Misner I."/>
            <person name="Blouin N."/>
            <person name="Leonard G."/>
            <person name="Richards T.A."/>
            <person name="Lane C.E."/>
        </authorList>
    </citation>
    <scope>NUCLEOTIDE SEQUENCE [LARGE SCALE GENOMIC DNA]</scope>
    <source>
        <strain evidence="3 4">ATCC 34112</strain>
    </source>
</reference>
<protein>
    <submittedName>
        <fullName evidence="3">Kinase</fullName>
    </submittedName>
</protein>
<dbReference type="OrthoDB" id="4062651at2759"/>
<keyword evidence="3" id="KW-0418">Kinase</keyword>
<evidence type="ECO:0000259" key="2">
    <source>
        <dbReference type="PROSITE" id="PS50011"/>
    </source>
</evidence>
<dbReference type="SUPFAM" id="SSF56112">
    <property type="entry name" value="Protein kinase-like (PK-like)"/>
    <property type="match status" value="1"/>
</dbReference>
<dbReference type="InterPro" id="IPR051681">
    <property type="entry name" value="Ser/Thr_Kinases-Pseudokinases"/>
</dbReference>
<name>A0A1W0A335_9STRA</name>
<dbReference type="PANTHER" id="PTHR44329:SF214">
    <property type="entry name" value="PROTEIN KINASE DOMAIN-CONTAINING PROTEIN"/>
    <property type="match status" value="1"/>
</dbReference>
<proteinExistence type="predicted"/>
<dbReference type="STRING" id="74557.A0A1W0A335"/>
<accession>A0A1W0A335</accession>
<evidence type="ECO:0000256" key="1">
    <source>
        <dbReference type="SAM" id="Phobius"/>
    </source>
</evidence>
<evidence type="ECO:0000313" key="4">
    <source>
        <dbReference type="Proteomes" id="UP000243217"/>
    </source>
</evidence>
<comment type="caution">
    <text evidence="3">The sequence shown here is derived from an EMBL/GenBank/DDBJ whole genome shotgun (WGS) entry which is preliminary data.</text>
</comment>
<dbReference type="InterPro" id="IPR011009">
    <property type="entry name" value="Kinase-like_dom_sf"/>
</dbReference>
<keyword evidence="1" id="KW-0812">Transmembrane</keyword>
<keyword evidence="4" id="KW-1185">Reference proteome</keyword>
<dbReference type="GO" id="GO:0004674">
    <property type="term" value="F:protein serine/threonine kinase activity"/>
    <property type="evidence" value="ECO:0007669"/>
    <property type="project" value="TreeGrafter"/>
</dbReference>
<dbReference type="Gene3D" id="3.30.200.20">
    <property type="entry name" value="Phosphorylase Kinase, domain 1"/>
    <property type="match status" value="1"/>
</dbReference>
<dbReference type="GO" id="GO:0005524">
    <property type="term" value="F:ATP binding"/>
    <property type="evidence" value="ECO:0007669"/>
    <property type="project" value="InterPro"/>
</dbReference>
<keyword evidence="1" id="KW-1133">Transmembrane helix</keyword>
<dbReference type="Pfam" id="PF07714">
    <property type="entry name" value="PK_Tyr_Ser-Thr"/>
    <property type="match status" value="1"/>
</dbReference>
<gene>
    <name evidence="3" type="ORF">THRCLA_03308</name>
</gene>
<dbReference type="AlphaFoldDB" id="A0A1W0A335"/>
<dbReference type="InterPro" id="IPR000719">
    <property type="entry name" value="Prot_kinase_dom"/>
</dbReference>
<dbReference type="PANTHER" id="PTHR44329">
    <property type="entry name" value="SERINE/THREONINE-PROTEIN KINASE TNNI3K-RELATED"/>
    <property type="match status" value="1"/>
</dbReference>
<organism evidence="3 4">
    <name type="scientific">Thraustotheca clavata</name>
    <dbReference type="NCBI Taxonomy" id="74557"/>
    <lineage>
        <taxon>Eukaryota</taxon>
        <taxon>Sar</taxon>
        <taxon>Stramenopiles</taxon>
        <taxon>Oomycota</taxon>
        <taxon>Saprolegniomycetes</taxon>
        <taxon>Saprolegniales</taxon>
        <taxon>Achlyaceae</taxon>
        <taxon>Thraustotheca</taxon>
    </lineage>
</organism>